<reference evidence="5 6" key="1">
    <citation type="submission" date="2012-06" db="EMBL/GenBank/DDBJ databases">
        <title>Complete genome of Terriglobus roseus DSM 18391.</title>
        <authorList>
            <consortium name="US DOE Joint Genome Institute (JGI-PGF)"/>
            <person name="Lucas S."/>
            <person name="Copeland A."/>
            <person name="Lapidus A."/>
            <person name="Glavina del Rio T."/>
            <person name="Dalin E."/>
            <person name="Tice H."/>
            <person name="Bruce D."/>
            <person name="Goodwin L."/>
            <person name="Pitluck S."/>
            <person name="Peters L."/>
            <person name="Mikhailova N."/>
            <person name="Munk A.C.C."/>
            <person name="Kyrpides N."/>
            <person name="Mavromatis K."/>
            <person name="Ivanova N."/>
            <person name="Brettin T."/>
            <person name="Detter J.C."/>
            <person name="Han C."/>
            <person name="Larimer F."/>
            <person name="Land M."/>
            <person name="Hauser L."/>
            <person name="Markowitz V."/>
            <person name="Cheng J.-F."/>
            <person name="Hugenholtz P."/>
            <person name="Woyke T."/>
            <person name="Wu D."/>
            <person name="Brambilla E."/>
            <person name="Klenk H.-P."/>
            <person name="Eisen J.A."/>
        </authorList>
    </citation>
    <scope>NUCLEOTIDE SEQUENCE [LARGE SCALE GENOMIC DNA]</scope>
    <source>
        <strain evidence="6">DSM 18391 / NRRL B-41598 / KBS 63</strain>
    </source>
</reference>
<dbReference type="Pfam" id="PF25183">
    <property type="entry name" value="OMP_b-brl_4"/>
    <property type="match status" value="1"/>
</dbReference>
<keyword evidence="5" id="KW-0675">Receptor</keyword>
<feature type="signal peptide" evidence="2">
    <location>
        <begin position="1"/>
        <end position="28"/>
    </location>
</feature>
<dbReference type="EMBL" id="CP003379">
    <property type="protein sequence ID" value="AFL89160.1"/>
    <property type="molecule type" value="Genomic_DNA"/>
</dbReference>
<dbReference type="Proteomes" id="UP000006056">
    <property type="component" value="Chromosome"/>
</dbReference>
<accession>I3ZIU2</accession>
<proteinExistence type="predicted"/>
<dbReference type="PROSITE" id="PS01156">
    <property type="entry name" value="TONB_DEPENDENT_REC_2"/>
    <property type="match status" value="1"/>
</dbReference>
<dbReference type="Gene3D" id="2.60.40.1120">
    <property type="entry name" value="Carboxypeptidase-like, regulatory domain"/>
    <property type="match status" value="1"/>
</dbReference>
<evidence type="ECO:0000256" key="2">
    <source>
        <dbReference type="SAM" id="SignalP"/>
    </source>
</evidence>
<dbReference type="InterPro" id="IPR057601">
    <property type="entry name" value="Oar-like_b-barrel"/>
</dbReference>
<dbReference type="eggNOG" id="COG1629">
    <property type="taxonomic scope" value="Bacteria"/>
</dbReference>
<dbReference type="Pfam" id="PF07715">
    <property type="entry name" value="Plug"/>
    <property type="match status" value="1"/>
</dbReference>
<keyword evidence="2" id="KW-0732">Signal</keyword>
<dbReference type="InterPro" id="IPR010917">
    <property type="entry name" value="TonB_rcpt_CS"/>
</dbReference>
<evidence type="ECO:0000259" key="3">
    <source>
        <dbReference type="Pfam" id="PF07715"/>
    </source>
</evidence>
<evidence type="ECO:0000256" key="1">
    <source>
        <dbReference type="ARBA" id="ARBA00023077"/>
    </source>
</evidence>
<evidence type="ECO:0000313" key="6">
    <source>
        <dbReference type="Proteomes" id="UP000006056"/>
    </source>
</evidence>
<gene>
    <name evidence="5" type="ordered locus">Terro_2925</name>
</gene>
<dbReference type="InterPro" id="IPR037066">
    <property type="entry name" value="Plug_dom_sf"/>
</dbReference>
<evidence type="ECO:0000259" key="4">
    <source>
        <dbReference type="Pfam" id="PF25183"/>
    </source>
</evidence>
<feature type="chain" id="PRO_5003684019" evidence="2">
    <location>
        <begin position="29"/>
        <end position="1094"/>
    </location>
</feature>
<dbReference type="SUPFAM" id="SSF49452">
    <property type="entry name" value="Starch-binding domain-like"/>
    <property type="match status" value="1"/>
</dbReference>
<dbReference type="AlphaFoldDB" id="I3ZIU2"/>
<dbReference type="InterPro" id="IPR013784">
    <property type="entry name" value="Carb-bd-like_fold"/>
</dbReference>
<feature type="domain" description="TonB-dependent receptor plug" evidence="3">
    <location>
        <begin position="141"/>
        <end position="244"/>
    </location>
</feature>
<keyword evidence="1" id="KW-0798">TonB box</keyword>
<dbReference type="Pfam" id="PF13620">
    <property type="entry name" value="CarboxypepD_reg"/>
    <property type="match status" value="1"/>
</dbReference>
<dbReference type="GO" id="GO:0030246">
    <property type="term" value="F:carbohydrate binding"/>
    <property type="evidence" value="ECO:0007669"/>
    <property type="project" value="InterPro"/>
</dbReference>
<evidence type="ECO:0000313" key="5">
    <source>
        <dbReference type="EMBL" id="AFL89160.1"/>
    </source>
</evidence>
<dbReference type="RefSeq" id="WP_014786424.1">
    <property type="nucleotide sequence ID" value="NC_018014.1"/>
</dbReference>
<feature type="domain" description="TonB-dependent transporter Oar-like beta-barrel" evidence="4">
    <location>
        <begin position="250"/>
        <end position="1080"/>
    </location>
</feature>
<organism evidence="5 6">
    <name type="scientific">Terriglobus roseus (strain DSM 18391 / NRRL B-41598 / KBS 63)</name>
    <dbReference type="NCBI Taxonomy" id="926566"/>
    <lineage>
        <taxon>Bacteria</taxon>
        <taxon>Pseudomonadati</taxon>
        <taxon>Acidobacteriota</taxon>
        <taxon>Terriglobia</taxon>
        <taxon>Terriglobales</taxon>
        <taxon>Acidobacteriaceae</taxon>
        <taxon>Terriglobus</taxon>
    </lineage>
</organism>
<sequence>MSFPRRHPFRLPLIAAALSLAATQLCPAQVLYGTLVGTVTDASGALVPNAQVHIVSSATGDTRTATTNDAGIYTLPSIPPGAYTVSISAQGFSDYQATGVIVNPNNAVRIDATLKTGGSNETVEVNTTTAALQTDRADVHQEVTSEQLQSLPQPTRTYQGLLALVPGVAPPSANNGGTNNPMRSMVISANGTSASGTNVRIDGVSATNPWVQFYTTAVPSSDAIQTVNVVTSTSGADQGMANGAAVNVQLRSGTNKFHGSAYLYHLDNLMKARPYFLPKTSRLPKYIDNNPGGTIGGPILHDRLFFFGSYEGDFLHQGNINIATVPTAAMRAGDFSGSASPIYDPATGDASGAGRAAFAGKVIPGSRFNPIAQKLIALIPQPNLGSGISNNYYVNTPSYYKLQKIDTKLDWNASSKLHIFGRFSDYPYGKTQGTVFGPILGGSNAAEESGNVYAFSVSATYIVTPHLVLDGVFGLTHSRQQLSPPNSSTRYGSDVLGIPGTNLGDLPSGGSIPQFNVSNFSNYGYDYPALIYNDPIFQYTGNATWTKGKHNVRFGMEVSRQHMNHSEVQPTGFSFTGGATALNGGSAPNQYNSFADFVLGLPYTAANSLQTVPNVTLRTWILNPYIGDTWQIHPRITLAVGSGWEYYPVPTREDRGIEFFDLDTKQYKICGKGTNPVDCGIHVQKTLFSPRGGIAVRLTDQDVLRAGYSLNPEQINMVRDGLYSYPTEITTSYSGPNSYTPYRSLSLGIPTITPPDISSGVIPLPAGVTFTTSPKNFVRGYVQSYNMTFERDFGHQWLGSVGYVGSHTVHQHTRYNINYGLPGGGAASQPFNNGTLGTGSTGSEVVIYPYERMNYNSLQATLQHRLSNGSQIQVAYTWSKWLGICCDANADGGPAIPIPQYYRLNYARMPGDRTNNLRISGTAVLPFGKNQMFLSDNGLVSTILGGWQINGIVSFYSGSPFSPSASGASLNAPGSTQRADQLKEQVAIYGSPAKYFDTSAFAPVTTARFGTAGFNSLRGPGYSGADLSIFRTFALFENLTMQGRLEALNVTNTPHFSNPNGNVSSAAFGTITSTSPGSRTTDERYFRLGVKFAF</sequence>
<dbReference type="HOGENOM" id="CLU_006298_0_0_0"/>
<protein>
    <submittedName>
        <fullName evidence="5">TonB-dependent receptor family protein</fullName>
    </submittedName>
</protein>
<dbReference type="Gene3D" id="2.170.130.10">
    <property type="entry name" value="TonB-dependent receptor, plug domain"/>
    <property type="match status" value="1"/>
</dbReference>
<dbReference type="SUPFAM" id="SSF56935">
    <property type="entry name" value="Porins"/>
    <property type="match status" value="1"/>
</dbReference>
<dbReference type="KEGG" id="trs:Terro_2925"/>
<keyword evidence="6" id="KW-1185">Reference proteome</keyword>
<dbReference type="InterPro" id="IPR012910">
    <property type="entry name" value="Plug_dom"/>
</dbReference>
<name>I3ZIU2_TERRK</name>
<dbReference type="STRING" id="926566.Terro_2925"/>